<evidence type="ECO:0000256" key="7">
    <source>
        <dbReference type="SAM" id="Phobius"/>
    </source>
</evidence>
<name>A0ABZ3EVW6_9FIRM</name>
<accession>A0ABZ3EVW6</accession>
<feature type="transmembrane region" description="Helical" evidence="7">
    <location>
        <begin position="252"/>
        <end position="273"/>
    </location>
</feature>
<sequence length="575" mass="63631">MKKNNELVTHRKEFTKQFYRHNKWSFVAAITASVLTALGNLVVSWLMQQIIDTASGDAGTFSLLQLAMILLVIVSGIVMVSVLEYYVRPLFIKNAMRQYKDYAFEEMAKKNINAFTGENTSIYISALSNDATSIENNYLAKIFTLVQELLMFAGAFALMLYYSPFLTLVAFLLSFFPVIASVLTGNRLAMQEKQVSDRNESFIGMIKDMLSGFSVIKSFKAEREVFRLFAKSNSAAEEAKCRRRRTETVIQTIGFVAGIIAQFGVFLFGAYLALTGRGVTAGVVIVFVQLMNYVLTPIADVPQILANRKAAYALIDKLAAAIRSNVRKTGEEMEPVLARGIELKGLSFSYEKDAPVLQGIDICFEAGKSYAVVGGSGSGKSTLLNLLMGSREDYEGEILFDGSELREIASASLYDIVSIVQQNVFVFNSTVKDNITMFREFTEEELRDAVNMSGLAPFIAERGKDYACGENGSGLSGGERQRISIARCLLRGTPVMLVDEATAALDAKTAFAVSNSILDISGLTRIVVTHRLEEALLRKYDKVFVLRNGMVEEEGSFAELMERKGFFYSLFTVSQ</sequence>
<evidence type="ECO:0000256" key="1">
    <source>
        <dbReference type="ARBA" id="ARBA00004651"/>
    </source>
</evidence>
<organism evidence="10 11">
    <name type="scientific">Kineothrix sedimenti</name>
    <dbReference type="NCBI Taxonomy" id="3123317"/>
    <lineage>
        <taxon>Bacteria</taxon>
        <taxon>Bacillati</taxon>
        <taxon>Bacillota</taxon>
        <taxon>Clostridia</taxon>
        <taxon>Lachnospirales</taxon>
        <taxon>Lachnospiraceae</taxon>
        <taxon>Kineothrix</taxon>
    </lineage>
</organism>
<feature type="transmembrane region" description="Helical" evidence="7">
    <location>
        <begin position="66"/>
        <end position="87"/>
    </location>
</feature>
<dbReference type="GO" id="GO:0005524">
    <property type="term" value="F:ATP binding"/>
    <property type="evidence" value="ECO:0007669"/>
    <property type="project" value="UniProtKB-KW"/>
</dbReference>
<keyword evidence="6 7" id="KW-0472">Membrane</keyword>
<dbReference type="Gene3D" id="3.40.50.300">
    <property type="entry name" value="P-loop containing nucleotide triphosphate hydrolases"/>
    <property type="match status" value="1"/>
</dbReference>
<evidence type="ECO:0000256" key="2">
    <source>
        <dbReference type="ARBA" id="ARBA00022692"/>
    </source>
</evidence>
<evidence type="ECO:0000313" key="11">
    <source>
        <dbReference type="Proteomes" id="UP001451571"/>
    </source>
</evidence>
<reference evidence="10 11" key="1">
    <citation type="submission" date="2024-02" db="EMBL/GenBank/DDBJ databases">
        <title>Bacterial strain from lacustrine sediment.</title>
        <authorList>
            <person name="Petit C."/>
            <person name="Fadhlaoui K."/>
        </authorList>
    </citation>
    <scope>NUCLEOTIDE SEQUENCE [LARGE SCALE GENOMIC DNA]</scope>
    <source>
        <strain evidence="10 11">IPX-CK</strain>
    </source>
</reference>
<dbReference type="InterPro" id="IPR036640">
    <property type="entry name" value="ABC1_TM_sf"/>
</dbReference>
<keyword evidence="3" id="KW-0547">Nucleotide-binding</keyword>
<dbReference type="CDD" id="cd03228">
    <property type="entry name" value="ABCC_MRP_Like"/>
    <property type="match status" value="1"/>
</dbReference>
<dbReference type="SUPFAM" id="SSF52540">
    <property type="entry name" value="P-loop containing nucleoside triphosphate hydrolases"/>
    <property type="match status" value="1"/>
</dbReference>
<feature type="transmembrane region" description="Helical" evidence="7">
    <location>
        <begin position="168"/>
        <end position="189"/>
    </location>
</feature>
<dbReference type="SUPFAM" id="SSF90123">
    <property type="entry name" value="ABC transporter transmembrane region"/>
    <property type="match status" value="1"/>
</dbReference>
<protein>
    <submittedName>
        <fullName evidence="10">ABC transporter ATP-binding protein</fullName>
    </submittedName>
</protein>
<feature type="transmembrane region" description="Helical" evidence="7">
    <location>
        <begin position="24"/>
        <end position="46"/>
    </location>
</feature>
<keyword evidence="11" id="KW-1185">Reference proteome</keyword>
<dbReference type="InterPro" id="IPR027417">
    <property type="entry name" value="P-loop_NTPase"/>
</dbReference>
<evidence type="ECO:0000259" key="8">
    <source>
        <dbReference type="PROSITE" id="PS50893"/>
    </source>
</evidence>
<gene>
    <name evidence="10" type="ORF">V6984_19525</name>
</gene>
<evidence type="ECO:0000256" key="6">
    <source>
        <dbReference type="ARBA" id="ARBA00023136"/>
    </source>
</evidence>
<dbReference type="InterPro" id="IPR011527">
    <property type="entry name" value="ABC1_TM_dom"/>
</dbReference>
<feature type="domain" description="ABC transmembrane type-1" evidence="9">
    <location>
        <begin position="27"/>
        <end position="310"/>
    </location>
</feature>
<dbReference type="InterPro" id="IPR039421">
    <property type="entry name" value="Type_1_exporter"/>
</dbReference>
<dbReference type="PROSITE" id="PS50893">
    <property type="entry name" value="ABC_TRANSPORTER_2"/>
    <property type="match status" value="1"/>
</dbReference>
<dbReference type="PROSITE" id="PS00211">
    <property type="entry name" value="ABC_TRANSPORTER_1"/>
    <property type="match status" value="1"/>
</dbReference>
<dbReference type="PROSITE" id="PS50929">
    <property type="entry name" value="ABC_TM1F"/>
    <property type="match status" value="1"/>
</dbReference>
<keyword evidence="4 10" id="KW-0067">ATP-binding</keyword>
<dbReference type="Pfam" id="PF00005">
    <property type="entry name" value="ABC_tran"/>
    <property type="match status" value="1"/>
</dbReference>
<comment type="subcellular location">
    <subcellularLocation>
        <location evidence="1">Cell membrane</location>
        <topology evidence="1">Multi-pass membrane protein</topology>
    </subcellularLocation>
</comment>
<dbReference type="PANTHER" id="PTHR43394:SF1">
    <property type="entry name" value="ATP-BINDING CASSETTE SUB-FAMILY B MEMBER 10, MITOCHONDRIAL"/>
    <property type="match status" value="1"/>
</dbReference>
<keyword evidence="5 7" id="KW-1133">Transmembrane helix</keyword>
<dbReference type="RefSeq" id="WP_342757269.1">
    <property type="nucleotide sequence ID" value="NZ_CP146256.1"/>
</dbReference>
<dbReference type="CDD" id="cd07346">
    <property type="entry name" value="ABC_6TM_exporters"/>
    <property type="match status" value="1"/>
</dbReference>
<keyword evidence="2 7" id="KW-0812">Transmembrane</keyword>
<feature type="domain" description="ABC transporter" evidence="8">
    <location>
        <begin position="341"/>
        <end position="573"/>
    </location>
</feature>
<dbReference type="Proteomes" id="UP001451571">
    <property type="component" value="Chromosome"/>
</dbReference>
<dbReference type="PANTHER" id="PTHR43394">
    <property type="entry name" value="ATP-DEPENDENT PERMEASE MDL1, MITOCHONDRIAL"/>
    <property type="match status" value="1"/>
</dbReference>
<dbReference type="InterPro" id="IPR017871">
    <property type="entry name" value="ABC_transporter-like_CS"/>
</dbReference>
<evidence type="ECO:0000256" key="4">
    <source>
        <dbReference type="ARBA" id="ARBA00022840"/>
    </source>
</evidence>
<dbReference type="Pfam" id="PF00664">
    <property type="entry name" value="ABC_membrane"/>
    <property type="match status" value="1"/>
</dbReference>
<evidence type="ECO:0000256" key="3">
    <source>
        <dbReference type="ARBA" id="ARBA00022741"/>
    </source>
</evidence>
<dbReference type="EMBL" id="CP146256">
    <property type="protein sequence ID" value="XAH73665.1"/>
    <property type="molecule type" value="Genomic_DNA"/>
</dbReference>
<evidence type="ECO:0000313" key="10">
    <source>
        <dbReference type="EMBL" id="XAH73665.1"/>
    </source>
</evidence>
<proteinExistence type="predicted"/>
<evidence type="ECO:0000259" key="9">
    <source>
        <dbReference type="PROSITE" id="PS50929"/>
    </source>
</evidence>
<dbReference type="Gene3D" id="1.20.1560.10">
    <property type="entry name" value="ABC transporter type 1, transmembrane domain"/>
    <property type="match status" value="1"/>
</dbReference>
<evidence type="ECO:0000256" key="5">
    <source>
        <dbReference type="ARBA" id="ARBA00022989"/>
    </source>
</evidence>
<dbReference type="InterPro" id="IPR003593">
    <property type="entry name" value="AAA+_ATPase"/>
</dbReference>
<feature type="transmembrane region" description="Helical" evidence="7">
    <location>
        <begin position="142"/>
        <end position="162"/>
    </location>
</feature>
<dbReference type="InterPro" id="IPR003439">
    <property type="entry name" value="ABC_transporter-like_ATP-bd"/>
</dbReference>
<dbReference type="SMART" id="SM00382">
    <property type="entry name" value="AAA"/>
    <property type="match status" value="1"/>
</dbReference>